<accession>A0ABQ9IPH1</accession>
<reference evidence="2 3" key="1">
    <citation type="submission" date="2023-02" db="EMBL/GenBank/DDBJ databases">
        <title>LHISI_Scaffold_Assembly.</title>
        <authorList>
            <person name="Stuart O.P."/>
            <person name="Cleave R."/>
            <person name="Magrath M.J.L."/>
            <person name="Mikheyev A.S."/>
        </authorList>
    </citation>
    <scope>NUCLEOTIDE SEQUENCE [LARGE SCALE GENOMIC DNA]</scope>
    <source>
        <strain evidence="2">Daus_M_001</strain>
        <tissue evidence="2">Leg muscle</tissue>
    </source>
</reference>
<keyword evidence="3" id="KW-1185">Reference proteome</keyword>
<organism evidence="2 3">
    <name type="scientific">Dryococelus australis</name>
    <dbReference type="NCBI Taxonomy" id="614101"/>
    <lineage>
        <taxon>Eukaryota</taxon>
        <taxon>Metazoa</taxon>
        <taxon>Ecdysozoa</taxon>
        <taxon>Arthropoda</taxon>
        <taxon>Hexapoda</taxon>
        <taxon>Insecta</taxon>
        <taxon>Pterygota</taxon>
        <taxon>Neoptera</taxon>
        <taxon>Polyneoptera</taxon>
        <taxon>Phasmatodea</taxon>
        <taxon>Verophasmatodea</taxon>
        <taxon>Anareolatae</taxon>
        <taxon>Phasmatidae</taxon>
        <taxon>Eurycanthinae</taxon>
        <taxon>Dryococelus</taxon>
    </lineage>
</organism>
<evidence type="ECO:0000313" key="3">
    <source>
        <dbReference type="Proteomes" id="UP001159363"/>
    </source>
</evidence>
<sequence>MSICEGSGGEGVSPLLGSNSEKHRFIGGCRTVFHSNGTEVGISLLGAVLLNVARRLSDMLGEVTKSLKLIASPPLNPHTGDGATPRVVSAMAEDGESEILREISLPMSSETAPWRDGRDERGGVAERLACSPPTKANRVKSQAASIPYFRMWESCQTMPLFAGFSRGSPVSPALSFRRCFVLNSITLVVSQDLTVKSPKILTTDSELQCQTLLPDFVIGFPGLPRTMFVYLKMYSIQKRGETANGLHVENLQDFDRKHLSVVCRLCVFQQSFPCSMASKLSGWLAGSNPALSLVGESSIRSPGQDSSKVRSLRHHLSRRADHQRREVKTCNLAKTKMQNTIKKAETRTNPTTQQLRQSRLHLLRQKD</sequence>
<dbReference type="EMBL" id="JARBHB010000001">
    <property type="protein sequence ID" value="KAJ8898060.1"/>
    <property type="molecule type" value="Genomic_DNA"/>
</dbReference>
<evidence type="ECO:0000313" key="2">
    <source>
        <dbReference type="EMBL" id="KAJ8898060.1"/>
    </source>
</evidence>
<comment type="caution">
    <text evidence="2">The sequence shown here is derived from an EMBL/GenBank/DDBJ whole genome shotgun (WGS) entry which is preliminary data.</text>
</comment>
<feature type="compositionally biased region" description="Polar residues" evidence="1">
    <location>
        <begin position="339"/>
        <end position="352"/>
    </location>
</feature>
<proteinExistence type="predicted"/>
<feature type="region of interest" description="Disordered" evidence="1">
    <location>
        <begin position="297"/>
        <end position="325"/>
    </location>
</feature>
<feature type="compositionally biased region" description="Basic residues" evidence="1">
    <location>
        <begin position="358"/>
        <end position="367"/>
    </location>
</feature>
<feature type="region of interest" description="Disordered" evidence="1">
    <location>
        <begin position="339"/>
        <end position="367"/>
    </location>
</feature>
<gene>
    <name evidence="2" type="ORF">PR048_003420</name>
</gene>
<dbReference type="Proteomes" id="UP001159363">
    <property type="component" value="Chromosome 1"/>
</dbReference>
<protein>
    <submittedName>
        <fullName evidence="2">Uncharacterized protein</fullName>
    </submittedName>
</protein>
<name>A0ABQ9IPH1_9NEOP</name>
<evidence type="ECO:0000256" key="1">
    <source>
        <dbReference type="SAM" id="MobiDB-lite"/>
    </source>
</evidence>